<dbReference type="GO" id="GO:0046168">
    <property type="term" value="P:glycerol-3-phosphate catabolic process"/>
    <property type="evidence" value="ECO:0007669"/>
    <property type="project" value="TreeGrafter"/>
</dbReference>
<evidence type="ECO:0000256" key="1">
    <source>
        <dbReference type="ARBA" id="ARBA00001974"/>
    </source>
</evidence>
<dbReference type="Gene3D" id="3.50.50.60">
    <property type="entry name" value="FAD/NAD(P)-binding domain"/>
    <property type="match status" value="1"/>
</dbReference>
<comment type="catalytic activity">
    <reaction evidence="7">
        <text>a quinone + sn-glycerol 3-phosphate = dihydroxyacetone phosphate + a quinol</text>
        <dbReference type="Rhea" id="RHEA:18977"/>
        <dbReference type="ChEBI" id="CHEBI:24646"/>
        <dbReference type="ChEBI" id="CHEBI:57597"/>
        <dbReference type="ChEBI" id="CHEBI:57642"/>
        <dbReference type="ChEBI" id="CHEBI:132124"/>
        <dbReference type="EC" id="1.1.5.3"/>
    </reaction>
</comment>
<dbReference type="InterPro" id="IPR000447">
    <property type="entry name" value="G3P_DH_FAD-dep"/>
</dbReference>
<keyword evidence="4" id="KW-0319">Glycerol metabolism</keyword>
<comment type="cofactor">
    <cofactor evidence="1 7">
        <name>FAD</name>
        <dbReference type="ChEBI" id="CHEBI:57692"/>
    </cofactor>
</comment>
<gene>
    <name evidence="10" type="ORF">ENM21_03330</name>
</gene>
<keyword evidence="3 7" id="KW-0285">Flavoprotein</keyword>
<dbReference type="PROSITE" id="PS00977">
    <property type="entry name" value="FAD_G3PDH_1"/>
    <property type="match status" value="1"/>
</dbReference>
<comment type="caution">
    <text evidence="10">The sequence shown here is derived from an EMBL/GenBank/DDBJ whole genome shotgun (WGS) entry which is preliminary data.</text>
</comment>
<proteinExistence type="inferred from homology"/>
<evidence type="ECO:0000313" key="10">
    <source>
        <dbReference type="EMBL" id="HHM96229.1"/>
    </source>
</evidence>
<dbReference type="PROSITE" id="PS00978">
    <property type="entry name" value="FAD_G3PDH_2"/>
    <property type="match status" value="1"/>
</dbReference>
<dbReference type="SUPFAM" id="SSF51905">
    <property type="entry name" value="FAD/NAD(P)-binding domain"/>
    <property type="match status" value="1"/>
</dbReference>
<evidence type="ECO:0000256" key="2">
    <source>
        <dbReference type="ARBA" id="ARBA00007330"/>
    </source>
</evidence>
<evidence type="ECO:0000256" key="7">
    <source>
        <dbReference type="RuleBase" id="RU361217"/>
    </source>
</evidence>
<comment type="similarity">
    <text evidence="2 7">Belongs to the FAD-dependent glycerol-3-phosphate dehydrogenase family.</text>
</comment>
<dbReference type="PRINTS" id="PR01001">
    <property type="entry name" value="FADG3PDH"/>
</dbReference>
<dbReference type="GO" id="GO:0004368">
    <property type="term" value="F:glycerol-3-phosphate dehydrogenase (quinone) activity"/>
    <property type="evidence" value="ECO:0007669"/>
    <property type="project" value="UniProtKB-EC"/>
</dbReference>
<evidence type="ECO:0000256" key="6">
    <source>
        <dbReference type="ARBA" id="ARBA00023002"/>
    </source>
</evidence>
<dbReference type="EMBL" id="DRWX01000162">
    <property type="protein sequence ID" value="HHM96229.1"/>
    <property type="molecule type" value="Genomic_DNA"/>
</dbReference>
<sequence>MGRSAHCERLRGGIYDVLVIGGGITGAGVALDAAVRGLRVALVERRDFASGTSRWSTKLVHGGIRYLPQLDIGLVREALVERGLLLRNAPRLVEPLLFVLPIYQYNRHPLGLQRVPPAGPLLVAYLELGLFAYDLLAWGLNIEPHRRLNQGMLRELAPLLRTDGLLAAYGYFDARTDDARLVMNVLETARQYGAVLCNYCEVVGFERSGNRLRAAQVRDVLTGDEFVVQAKLFVNATGIWGEELERKALGAPTVHIAPSKGVHLVLPQERVGVEHAALVIPETSDGRLLFVVPHDGLAILGTTDTGAGPLDDPLASDADVDFLLEHANRYLEVHLTRADVISVYAGYRPLIRRGLAETTARLSRSHELIEHESGLVSILGGKLTTYRRMAEETVDRIQRRLGQPVRHPTRHLMLAGREGLETALPAILATAQELGVERSVPWLLQAYGTRAQAVLELAREEPQLARPIVPGLPYLFAEVIHACRNEMAQRLEDVLERRTWVLFADRGHGLASVAEVAQLMARELGWDEEDRAAEITAYRERVLHLCGSEVGIATQLSGAAEEVSGKEGLEVH</sequence>
<dbReference type="Gene3D" id="1.10.8.870">
    <property type="entry name" value="Alpha-glycerophosphate oxidase, cap domain"/>
    <property type="match status" value="1"/>
</dbReference>
<reference evidence="10" key="1">
    <citation type="journal article" date="2020" name="mSystems">
        <title>Genome- and Community-Level Interaction Insights into Carbon Utilization and Element Cycling Functions of Hydrothermarchaeota in Hydrothermal Sediment.</title>
        <authorList>
            <person name="Zhou Z."/>
            <person name="Liu Y."/>
            <person name="Xu W."/>
            <person name="Pan J."/>
            <person name="Luo Z.H."/>
            <person name="Li M."/>
        </authorList>
    </citation>
    <scope>NUCLEOTIDE SEQUENCE [LARGE SCALE GENOMIC DNA]</scope>
    <source>
        <strain evidence="10">SpSt-1065</strain>
    </source>
</reference>
<evidence type="ECO:0000256" key="3">
    <source>
        <dbReference type="ARBA" id="ARBA00022630"/>
    </source>
</evidence>
<dbReference type="GO" id="GO:0009331">
    <property type="term" value="C:glycerol-3-phosphate dehydrogenase (FAD) complex"/>
    <property type="evidence" value="ECO:0007669"/>
    <property type="project" value="UniProtKB-UniRule"/>
</dbReference>
<accession>A0A7C5RTK7</accession>
<dbReference type="EC" id="1.1.5.3" evidence="7"/>
<dbReference type="AlphaFoldDB" id="A0A7C5RTK7"/>
<keyword evidence="5" id="KW-0274">FAD</keyword>
<dbReference type="InterPro" id="IPR038299">
    <property type="entry name" value="DAO_C_sf"/>
</dbReference>
<evidence type="ECO:0000259" key="9">
    <source>
        <dbReference type="Pfam" id="PF16901"/>
    </source>
</evidence>
<dbReference type="PANTHER" id="PTHR11985:SF35">
    <property type="entry name" value="ANAEROBIC GLYCEROL-3-PHOSPHATE DEHYDROGENASE SUBUNIT A"/>
    <property type="match status" value="1"/>
</dbReference>
<feature type="domain" description="FAD dependent oxidoreductase" evidence="8">
    <location>
        <begin position="16"/>
        <end position="355"/>
    </location>
</feature>
<dbReference type="InterPro" id="IPR031656">
    <property type="entry name" value="DAO_C"/>
</dbReference>
<dbReference type="GO" id="GO:0006071">
    <property type="term" value="P:glycerol metabolic process"/>
    <property type="evidence" value="ECO:0007669"/>
    <property type="project" value="UniProtKB-KW"/>
</dbReference>
<organism evidence="10">
    <name type="scientific">Thermomicrobium roseum</name>
    <dbReference type="NCBI Taxonomy" id="500"/>
    <lineage>
        <taxon>Bacteria</taxon>
        <taxon>Pseudomonadati</taxon>
        <taxon>Thermomicrobiota</taxon>
        <taxon>Thermomicrobia</taxon>
        <taxon>Thermomicrobiales</taxon>
        <taxon>Thermomicrobiaceae</taxon>
        <taxon>Thermomicrobium</taxon>
    </lineage>
</organism>
<evidence type="ECO:0000259" key="8">
    <source>
        <dbReference type="Pfam" id="PF01266"/>
    </source>
</evidence>
<feature type="domain" description="Alpha-glycerophosphate oxidase C-terminal" evidence="9">
    <location>
        <begin position="409"/>
        <end position="530"/>
    </location>
</feature>
<keyword evidence="6 7" id="KW-0560">Oxidoreductase</keyword>
<dbReference type="Gene3D" id="3.30.9.10">
    <property type="entry name" value="D-Amino Acid Oxidase, subunit A, domain 2"/>
    <property type="match status" value="1"/>
</dbReference>
<name>A0A7C5RTK7_THERO</name>
<protein>
    <recommendedName>
        <fullName evidence="7">Glycerol-3-phosphate dehydrogenase</fullName>
        <ecNumber evidence="7">1.1.5.3</ecNumber>
    </recommendedName>
</protein>
<evidence type="ECO:0000256" key="4">
    <source>
        <dbReference type="ARBA" id="ARBA00022798"/>
    </source>
</evidence>
<dbReference type="Pfam" id="PF01266">
    <property type="entry name" value="DAO"/>
    <property type="match status" value="1"/>
</dbReference>
<dbReference type="PANTHER" id="PTHR11985">
    <property type="entry name" value="GLYCEROL-3-PHOSPHATE DEHYDROGENASE"/>
    <property type="match status" value="1"/>
</dbReference>
<dbReference type="Pfam" id="PF16901">
    <property type="entry name" value="DAO_C"/>
    <property type="match status" value="1"/>
</dbReference>
<dbReference type="InterPro" id="IPR006076">
    <property type="entry name" value="FAD-dep_OxRdtase"/>
</dbReference>
<evidence type="ECO:0000256" key="5">
    <source>
        <dbReference type="ARBA" id="ARBA00022827"/>
    </source>
</evidence>
<dbReference type="InterPro" id="IPR036188">
    <property type="entry name" value="FAD/NAD-bd_sf"/>
</dbReference>